<dbReference type="Gene3D" id="3.50.50.60">
    <property type="entry name" value="FAD/NAD(P)-binding domain"/>
    <property type="match status" value="1"/>
</dbReference>
<feature type="binding site" evidence="16">
    <location>
        <begin position="111"/>
        <end position="112"/>
    </location>
    <ligand>
        <name>FAD</name>
        <dbReference type="ChEBI" id="CHEBI:57692"/>
    </ligand>
</feature>
<dbReference type="GO" id="GO:0050660">
    <property type="term" value="F:flavin adenine dinucleotide binding"/>
    <property type="evidence" value="ECO:0007669"/>
    <property type="project" value="InterPro"/>
</dbReference>
<evidence type="ECO:0000256" key="13">
    <source>
        <dbReference type="ARBA" id="ARBA00034050"/>
    </source>
</evidence>
<evidence type="ECO:0000256" key="6">
    <source>
        <dbReference type="ARBA" id="ARBA00022525"/>
    </source>
</evidence>
<comment type="caution">
    <text evidence="18">The sequence shown here is derived from an EMBL/GenBank/DDBJ whole genome shotgun (WGS) entry which is preliminary data.</text>
</comment>
<dbReference type="InterPro" id="IPR007867">
    <property type="entry name" value="GMC_OxRtase_C"/>
</dbReference>
<dbReference type="EMBL" id="JAACJO010000004">
    <property type="protein sequence ID" value="KAF5359248.1"/>
    <property type="molecule type" value="Genomic_DNA"/>
</dbReference>
<gene>
    <name evidence="18" type="ORF">D9756_003099</name>
</gene>
<accession>A0A8H5G6E9</accession>
<dbReference type="Pfam" id="PF00732">
    <property type="entry name" value="GMC_oxred_N"/>
    <property type="match status" value="1"/>
</dbReference>
<dbReference type="OrthoDB" id="269227at2759"/>
<dbReference type="GO" id="GO:0005576">
    <property type="term" value="C:extracellular region"/>
    <property type="evidence" value="ECO:0007669"/>
    <property type="project" value="UniProtKB-SubCell"/>
</dbReference>
<dbReference type="PIRSF" id="PIRSF000137">
    <property type="entry name" value="Alcohol_oxidase"/>
    <property type="match status" value="1"/>
</dbReference>
<dbReference type="Proteomes" id="UP000559027">
    <property type="component" value="Unassembled WGS sequence"/>
</dbReference>
<dbReference type="InterPro" id="IPR000172">
    <property type="entry name" value="GMC_OxRdtase_N"/>
</dbReference>
<evidence type="ECO:0000256" key="14">
    <source>
        <dbReference type="ARBA" id="ARBA00034059"/>
    </source>
</evidence>
<comment type="similarity">
    <text evidence="3">Belongs to the GMC oxidoreductase family.</text>
</comment>
<keyword evidence="19" id="KW-1185">Reference proteome</keyword>
<evidence type="ECO:0000256" key="12">
    <source>
        <dbReference type="ARBA" id="ARBA00034029"/>
    </source>
</evidence>
<comment type="catalytic activity">
    <reaction evidence="11">
        <text>pyranose + acceptor = pyranos-2,3-diulose + reduced acceptor.</text>
        <dbReference type="EC" id="1.1.99.29"/>
    </reaction>
</comment>
<evidence type="ECO:0000256" key="4">
    <source>
        <dbReference type="ARBA" id="ARBA00011245"/>
    </source>
</evidence>
<evidence type="ECO:0000256" key="9">
    <source>
        <dbReference type="ARBA" id="ARBA00024699"/>
    </source>
</evidence>
<comment type="catalytic activity">
    <reaction evidence="13">
        <text>a pyranoside + acceptor = a pyranosid-3-ulose + reduced acceptor.</text>
        <dbReference type="EC" id="1.1.99.29"/>
    </reaction>
</comment>
<feature type="active site" description="Proton acceptor" evidence="15">
    <location>
        <position position="646"/>
    </location>
</feature>
<feature type="binding site" evidence="16">
    <location>
        <position position="319"/>
    </location>
    <ligand>
        <name>FAD</name>
        <dbReference type="ChEBI" id="CHEBI:57692"/>
    </ligand>
</feature>
<comment type="cofactor">
    <cofactor evidence="1 16">
        <name>FAD</name>
        <dbReference type="ChEBI" id="CHEBI:57692"/>
    </cofactor>
</comment>
<sequence>MPIQSTLAGSLSVPSIPHVDTVLQYLSSLSPRTRLLLVSGGLLAFIIKYLRVKNARRATRGGYYVEDLSKVGSTSENKDSWNTYDVIIIGGGTIQKVDIYDGQDKSGYVGTSGCALAARLSEDTNIRVLLLEAGGSGTALVESRTPSMFGRLFITEHVHKLRTEPQVFARGKTNFWPRAKMLGGCSSINAQMAQYGAPGDFDEWARVIGDESWYFNKYETYIPHPDYPLVDASARGNSGPVRVGYNNYVSKPSAAFIKSCIRVGIPFTPDFNGPRGTLGVSRIMTYVDDKYRRVSSESAYLTPNVLARKNLTVATNATVSRIIFEEVKGEVHAVGVEFAREKNGQMYRARAKRDVVLSAGAVHSPHILMLSGVGPAEHLRSHNVPVVLDHPMVGQNLVDHPVVDLYFKDKHNASAKWMRPKTFGDTAKLISAMVRYFAFGSGGPLATNFGESAAFVRSDDPKLFPPSKYPQQLTDSTSAKDSPDLEFFTTPFAYKEHGAIWFDVHTFALHCYLVRPMSTGAVLLKSNDPWQLPSVNPNYLQNTEDMWKLVRGVRALLDIAHAEPLAGYLDHTSTREDLDHQLHLKSDAEIVELVKDRVETVYHPTSTCRMAPREEGGVVDNKLKVYGINGLRVCDASTFPKIISGHTAGGCYVIAEKLADDMKAEYKSTKNIII</sequence>
<evidence type="ECO:0000256" key="5">
    <source>
        <dbReference type="ARBA" id="ARBA00013177"/>
    </source>
</evidence>
<keyword evidence="7" id="KW-0285">Flavoprotein</keyword>
<evidence type="ECO:0000256" key="10">
    <source>
        <dbReference type="ARBA" id="ARBA00033986"/>
    </source>
</evidence>
<evidence type="ECO:0000256" key="1">
    <source>
        <dbReference type="ARBA" id="ARBA00001974"/>
    </source>
</evidence>
<evidence type="ECO:0000256" key="11">
    <source>
        <dbReference type="ARBA" id="ARBA00034010"/>
    </source>
</evidence>
<dbReference type="AlphaFoldDB" id="A0A8H5G6E9"/>
<evidence type="ECO:0000313" key="18">
    <source>
        <dbReference type="EMBL" id="KAF5359248.1"/>
    </source>
</evidence>
<protein>
    <recommendedName>
        <fullName evidence="5">pyranose dehydrogenase (acceptor)</fullName>
        <ecNumber evidence="5">1.1.99.29</ecNumber>
    </recommendedName>
</protein>
<dbReference type="PANTHER" id="PTHR11552:SF147">
    <property type="entry name" value="CHOLINE DEHYDROGENASE, MITOCHONDRIAL"/>
    <property type="match status" value="1"/>
</dbReference>
<evidence type="ECO:0000256" key="16">
    <source>
        <dbReference type="PIRSR" id="PIRSR000137-2"/>
    </source>
</evidence>
<feature type="active site" description="Proton donor" evidence="15">
    <location>
        <position position="603"/>
    </location>
</feature>
<name>A0A8H5G6E9_9AGAR</name>
<dbReference type="SUPFAM" id="SSF51905">
    <property type="entry name" value="FAD/NAD(P)-binding domain"/>
    <property type="match status" value="1"/>
</dbReference>
<reference evidence="18 19" key="1">
    <citation type="journal article" date="2020" name="ISME J.">
        <title>Uncovering the hidden diversity of litter-decomposition mechanisms in mushroom-forming fungi.</title>
        <authorList>
            <person name="Floudas D."/>
            <person name="Bentzer J."/>
            <person name="Ahren D."/>
            <person name="Johansson T."/>
            <person name="Persson P."/>
            <person name="Tunlid A."/>
        </authorList>
    </citation>
    <scope>NUCLEOTIDE SEQUENCE [LARGE SCALE GENOMIC DNA]</scope>
    <source>
        <strain evidence="18 19">CBS 146.42</strain>
    </source>
</reference>
<feature type="domain" description="Glucose-methanol-choline oxidoreductase N-terminal" evidence="17">
    <location>
        <begin position="360"/>
        <end position="374"/>
    </location>
</feature>
<evidence type="ECO:0000313" key="19">
    <source>
        <dbReference type="Proteomes" id="UP000559027"/>
    </source>
</evidence>
<dbReference type="EC" id="1.1.99.29" evidence="5"/>
<comment type="catalytic activity">
    <reaction evidence="14">
        <text>a pyranoside + acceptor = a pyranosid-3,4-diulose + reduced acceptor.</text>
        <dbReference type="EC" id="1.1.99.29"/>
    </reaction>
</comment>
<evidence type="ECO:0000256" key="7">
    <source>
        <dbReference type="ARBA" id="ARBA00022630"/>
    </source>
</evidence>
<evidence type="ECO:0000256" key="2">
    <source>
        <dbReference type="ARBA" id="ARBA00004613"/>
    </source>
</evidence>
<dbReference type="InterPro" id="IPR012132">
    <property type="entry name" value="GMC_OxRdtase"/>
</dbReference>
<dbReference type="Gene3D" id="3.30.560.10">
    <property type="entry name" value="Glucose Oxidase, domain 3"/>
    <property type="match status" value="1"/>
</dbReference>
<keyword evidence="8 16" id="KW-0274">FAD</keyword>
<comment type="catalytic activity">
    <reaction evidence="12">
        <text>pyranose + acceptor = pyranos-3-ulose + reduced acceptor.</text>
        <dbReference type="EC" id="1.1.99.29"/>
    </reaction>
</comment>
<dbReference type="InterPro" id="IPR036188">
    <property type="entry name" value="FAD/NAD-bd_sf"/>
</dbReference>
<evidence type="ECO:0000256" key="15">
    <source>
        <dbReference type="PIRSR" id="PIRSR000137-1"/>
    </source>
</evidence>
<comment type="catalytic activity">
    <reaction evidence="10">
        <text>pyranose + acceptor = pyranos-2-ulose + reduced acceptor.</text>
        <dbReference type="EC" id="1.1.99.29"/>
    </reaction>
</comment>
<dbReference type="GO" id="GO:0033718">
    <property type="term" value="F:pyranose dehydrogenase (acceptor) activity"/>
    <property type="evidence" value="ECO:0007669"/>
    <property type="project" value="UniProtKB-EC"/>
</dbReference>
<dbReference type="PROSITE" id="PS00624">
    <property type="entry name" value="GMC_OXRED_2"/>
    <property type="match status" value="1"/>
</dbReference>
<organism evidence="18 19">
    <name type="scientific">Leucocoprinus leucothites</name>
    <dbReference type="NCBI Taxonomy" id="201217"/>
    <lineage>
        <taxon>Eukaryota</taxon>
        <taxon>Fungi</taxon>
        <taxon>Dikarya</taxon>
        <taxon>Basidiomycota</taxon>
        <taxon>Agaricomycotina</taxon>
        <taxon>Agaricomycetes</taxon>
        <taxon>Agaricomycetidae</taxon>
        <taxon>Agaricales</taxon>
        <taxon>Agaricineae</taxon>
        <taxon>Agaricaceae</taxon>
        <taxon>Leucocoprinus</taxon>
    </lineage>
</organism>
<dbReference type="Pfam" id="PF05199">
    <property type="entry name" value="GMC_oxred_C"/>
    <property type="match status" value="1"/>
</dbReference>
<comment type="function">
    <text evidence="9">Catalyzes the single-oxidation or sequential double oxidation reaction of carbohydrates primarily at carbon-2 and/or carbon-3 with the concomitant reduction of the flavin. The enzyme exhibits a broad sugar substrate specificity, oxidizing different aldopyranoses to the corresponding C-1, C-2, C-3 or C-1,2, C-2,3 and C-3,4 (di)dehydro sugars with substrate-specific regioselectivity. Accepts only a narrow range of electron acceptors such as substituted benzoquinones and complexed metal ions and reacts extremely slowly with O(2) as acceptor. May play a role in the natural recycling of plant matter by oxidizing all major monosaccharides in lignocellulose and by reducing quinone compounds or reactive radical species generated during lignin depolymerization.</text>
</comment>
<proteinExistence type="inferred from homology"/>
<evidence type="ECO:0000256" key="3">
    <source>
        <dbReference type="ARBA" id="ARBA00010790"/>
    </source>
</evidence>
<comment type="subunit">
    <text evidence="4">Monomer.</text>
</comment>
<dbReference type="SUPFAM" id="SSF54373">
    <property type="entry name" value="FAD-linked reductases, C-terminal domain"/>
    <property type="match status" value="1"/>
</dbReference>
<comment type="subcellular location">
    <subcellularLocation>
        <location evidence="2">Secreted</location>
    </subcellularLocation>
</comment>
<dbReference type="PANTHER" id="PTHR11552">
    <property type="entry name" value="GLUCOSE-METHANOL-CHOLINE GMC OXIDOREDUCTASE"/>
    <property type="match status" value="1"/>
</dbReference>
<evidence type="ECO:0000259" key="17">
    <source>
        <dbReference type="PROSITE" id="PS00624"/>
    </source>
</evidence>
<evidence type="ECO:0000256" key="8">
    <source>
        <dbReference type="ARBA" id="ARBA00022827"/>
    </source>
</evidence>
<keyword evidence="6" id="KW-0964">Secreted</keyword>